<organism evidence="2 3">
    <name type="scientific">Stygiobacter electus</name>
    <dbReference type="NCBI Taxonomy" id="3032292"/>
    <lineage>
        <taxon>Bacteria</taxon>
        <taxon>Pseudomonadati</taxon>
        <taxon>Ignavibacteriota</taxon>
        <taxon>Ignavibacteria</taxon>
        <taxon>Ignavibacteriales</taxon>
        <taxon>Melioribacteraceae</taxon>
        <taxon>Stygiobacter</taxon>
    </lineage>
</organism>
<dbReference type="EMBL" id="JARGDL010000033">
    <property type="protein sequence ID" value="MDF1613254.1"/>
    <property type="molecule type" value="Genomic_DNA"/>
</dbReference>
<dbReference type="RefSeq" id="WP_321537027.1">
    <property type="nucleotide sequence ID" value="NZ_JARGDL010000033.1"/>
</dbReference>
<dbReference type="Proteomes" id="UP001221302">
    <property type="component" value="Unassembled WGS sequence"/>
</dbReference>
<accession>A0AAE3P346</accession>
<feature type="transmembrane region" description="Helical" evidence="1">
    <location>
        <begin position="74"/>
        <end position="97"/>
    </location>
</feature>
<keyword evidence="3" id="KW-1185">Reference proteome</keyword>
<proteinExistence type="predicted"/>
<evidence type="ECO:0000313" key="3">
    <source>
        <dbReference type="Proteomes" id="UP001221302"/>
    </source>
</evidence>
<feature type="transmembrane region" description="Helical" evidence="1">
    <location>
        <begin position="42"/>
        <end position="62"/>
    </location>
</feature>
<evidence type="ECO:0000256" key="1">
    <source>
        <dbReference type="SAM" id="Phobius"/>
    </source>
</evidence>
<dbReference type="AlphaFoldDB" id="A0AAE3P346"/>
<evidence type="ECO:0000313" key="2">
    <source>
        <dbReference type="EMBL" id="MDF1613254.1"/>
    </source>
</evidence>
<protein>
    <submittedName>
        <fullName evidence="2">Uncharacterized protein</fullName>
    </submittedName>
</protein>
<keyword evidence="1" id="KW-1133">Transmembrane helix</keyword>
<gene>
    <name evidence="2" type="ORF">P0M35_13910</name>
</gene>
<keyword evidence="1" id="KW-0472">Membrane</keyword>
<sequence length="110" mass="12373">MPNLKSPHILSTASNLLGFCLLVLTSLKISKFQEATLIDEFTGAAAILLMAASVLSFLSLRVKKERQSEYFEKVADVIFLIAPLIIFTITFLVVFLLCFKNKTFLFFNHP</sequence>
<name>A0AAE3P346_9BACT</name>
<keyword evidence="1" id="KW-0812">Transmembrane</keyword>
<reference evidence="2" key="1">
    <citation type="submission" date="2023-03" db="EMBL/GenBank/DDBJ databases">
        <title>Stygiobacter electus gen. nov., sp. nov., facultatively anaerobic thermotolerant bacterium of the class Ignavibacteria from a well of Yessentuki mineral water deposit.</title>
        <authorList>
            <person name="Podosokorskaya O.A."/>
            <person name="Elcheninov A.G."/>
            <person name="Petrova N.F."/>
            <person name="Zavarzina D.G."/>
            <person name="Kublanov I.V."/>
            <person name="Merkel A.Y."/>
        </authorList>
    </citation>
    <scope>NUCLEOTIDE SEQUENCE</scope>
    <source>
        <strain evidence="2">09-Me</strain>
    </source>
</reference>
<comment type="caution">
    <text evidence="2">The sequence shown here is derived from an EMBL/GenBank/DDBJ whole genome shotgun (WGS) entry which is preliminary data.</text>
</comment>